<reference evidence="2 3" key="1">
    <citation type="submission" date="2018-04" db="EMBL/GenBank/DDBJ databases">
        <title>Genomic Encyclopedia of Archaeal and Bacterial Type Strains, Phase II (KMG-II): from individual species to whole genera.</title>
        <authorList>
            <person name="Goeker M."/>
        </authorList>
    </citation>
    <scope>NUCLEOTIDE SEQUENCE [LARGE SCALE GENOMIC DNA]</scope>
    <source>
        <strain evidence="2 3">DSM 26809</strain>
    </source>
</reference>
<evidence type="ECO:0000313" key="2">
    <source>
        <dbReference type="EMBL" id="PTQ99533.1"/>
    </source>
</evidence>
<dbReference type="Pfam" id="PF08818">
    <property type="entry name" value="DUF1801"/>
    <property type="match status" value="1"/>
</dbReference>
<comment type="caution">
    <text evidence="2">The sequence shown here is derived from an EMBL/GenBank/DDBJ whole genome shotgun (WGS) entry which is preliminary data.</text>
</comment>
<dbReference type="Proteomes" id="UP000244168">
    <property type="component" value="Unassembled WGS sequence"/>
</dbReference>
<evidence type="ECO:0000259" key="1">
    <source>
        <dbReference type="Pfam" id="PF08818"/>
    </source>
</evidence>
<evidence type="ECO:0000313" key="3">
    <source>
        <dbReference type="Proteomes" id="UP000244168"/>
    </source>
</evidence>
<protein>
    <submittedName>
        <fullName evidence="2">Uncharacterized protein DUF1801</fullName>
    </submittedName>
</protein>
<organism evidence="2 3">
    <name type="scientific">Mucilaginibacter yixingensis</name>
    <dbReference type="NCBI Taxonomy" id="1295612"/>
    <lineage>
        <taxon>Bacteria</taxon>
        <taxon>Pseudomonadati</taxon>
        <taxon>Bacteroidota</taxon>
        <taxon>Sphingobacteriia</taxon>
        <taxon>Sphingobacteriales</taxon>
        <taxon>Sphingobacteriaceae</taxon>
        <taxon>Mucilaginibacter</taxon>
    </lineage>
</organism>
<keyword evidence="3" id="KW-1185">Reference proteome</keyword>
<name>A0A2T5JCP8_9SPHI</name>
<feature type="domain" description="YdhG-like" evidence="1">
    <location>
        <begin position="18"/>
        <end position="109"/>
    </location>
</feature>
<dbReference type="RefSeq" id="WP_211309756.1">
    <property type="nucleotide sequence ID" value="NZ_CP160205.1"/>
</dbReference>
<gene>
    <name evidence="2" type="ORF">C8P68_102357</name>
</gene>
<dbReference type="Gene3D" id="3.90.1150.200">
    <property type="match status" value="1"/>
</dbReference>
<sequence length="119" mass="14197">MLRPIDAYFLSHAETVNSCLQFLREHILKQDEHITEAWKYGMPFFCYRGKMFCYLWVHKKYHQPYLGIVEGSLINDSELLQEKRARMKILLIDAEQDIPIVKIDSILTQLLEFYRSRVG</sequence>
<accession>A0A2T5JCP8</accession>
<dbReference type="EMBL" id="QAOQ01000002">
    <property type="protein sequence ID" value="PTQ99533.1"/>
    <property type="molecule type" value="Genomic_DNA"/>
</dbReference>
<proteinExistence type="predicted"/>
<dbReference type="AlphaFoldDB" id="A0A2T5JCP8"/>
<dbReference type="InterPro" id="IPR014922">
    <property type="entry name" value="YdhG-like"/>
</dbReference>
<dbReference type="SUPFAM" id="SSF159888">
    <property type="entry name" value="YdhG-like"/>
    <property type="match status" value="1"/>
</dbReference>